<dbReference type="EMBL" id="NESQ01000235">
    <property type="protein sequence ID" value="PUU75366.1"/>
    <property type="molecule type" value="Genomic_DNA"/>
</dbReference>
<keyword evidence="2" id="KW-1185">Reference proteome</keyword>
<reference evidence="1 2" key="1">
    <citation type="submission" date="2017-04" db="EMBL/GenBank/DDBJ databases">
        <title>Draft genome sequence of Tuber borchii Vittad., a whitish edible truffle.</title>
        <authorList>
            <consortium name="DOE Joint Genome Institute"/>
            <person name="Murat C."/>
            <person name="Kuo A."/>
            <person name="Barry K.W."/>
            <person name="Clum A."/>
            <person name="Dockter R.B."/>
            <person name="Fauchery L."/>
            <person name="Iotti M."/>
            <person name="Kohler A."/>
            <person name="Labutti K."/>
            <person name="Lindquist E.A."/>
            <person name="Lipzen A."/>
            <person name="Ohm R.A."/>
            <person name="Wang M."/>
            <person name="Grigoriev I.V."/>
            <person name="Zambonelli A."/>
            <person name="Martin F.M."/>
        </authorList>
    </citation>
    <scope>NUCLEOTIDE SEQUENCE [LARGE SCALE GENOMIC DNA]</scope>
    <source>
        <strain evidence="1 2">Tbo3840</strain>
    </source>
</reference>
<sequence length="53" mass="5744">VSPFKYLVSGFMGVLVHDVPMRCSKNESARLNLPSKVANCAECTADFVKRLGG</sequence>
<name>A0A2T6ZIT4_TUBBO</name>
<dbReference type="AlphaFoldDB" id="A0A2T6ZIT4"/>
<evidence type="ECO:0000313" key="2">
    <source>
        <dbReference type="Proteomes" id="UP000244722"/>
    </source>
</evidence>
<comment type="caution">
    <text evidence="1">The sequence shown here is derived from an EMBL/GenBank/DDBJ whole genome shotgun (WGS) entry which is preliminary data.</text>
</comment>
<proteinExistence type="predicted"/>
<evidence type="ECO:0000313" key="1">
    <source>
        <dbReference type="EMBL" id="PUU75366.1"/>
    </source>
</evidence>
<organism evidence="1 2">
    <name type="scientific">Tuber borchii</name>
    <name type="common">White truffle</name>
    <dbReference type="NCBI Taxonomy" id="42251"/>
    <lineage>
        <taxon>Eukaryota</taxon>
        <taxon>Fungi</taxon>
        <taxon>Dikarya</taxon>
        <taxon>Ascomycota</taxon>
        <taxon>Pezizomycotina</taxon>
        <taxon>Pezizomycetes</taxon>
        <taxon>Pezizales</taxon>
        <taxon>Tuberaceae</taxon>
        <taxon>Tuber</taxon>
    </lineage>
</organism>
<feature type="non-terminal residue" evidence="1">
    <location>
        <position position="1"/>
    </location>
</feature>
<gene>
    <name evidence="1" type="ORF">B9Z19DRAFT_994991</name>
</gene>
<protein>
    <submittedName>
        <fullName evidence="1">Uncharacterized protein</fullName>
    </submittedName>
</protein>
<accession>A0A2T6ZIT4</accession>
<dbReference type="OrthoDB" id="245989at2759"/>
<dbReference type="STRING" id="42251.A0A2T6ZIT4"/>
<dbReference type="Proteomes" id="UP000244722">
    <property type="component" value="Unassembled WGS sequence"/>
</dbReference>